<proteinExistence type="inferred from homology"/>
<evidence type="ECO:0000256" key="1">
    <source>
        <dbReference type="ARBA" id="ARBA00010062"/>
    </source>
</evidence>
<dbReference type="SUPFAM" id="SSF53822">
    <property type="entry name" value="Periplasmic binding protein-like I"/>
    <property type="match status" value="1"/>
</dbReference>
<feature type="domain" description="Leucine-binding protein" evidence="5">
    <location>
        <begin position="31"/>
        <end position="359"/>
    </location>
</feature>
<dbReference type="PRINTS" id="PR00337">
    <property type="entry name" value="LEUILEVALBP"/>
</dbReference>
<comment type="similarity">
    <text evidence="1">Belongs to the leucine-binding protein family.</text>
</comment>
<dbReference type="PANTHER" id="PTHR30483:SF6">
    <property type="entry name" value="PERIPLASMIC BINDING PROTEIN OF ABC TRANSPORTER FOR NATURAL AMINO ACIDS"/>
    <property type="match status" value="1"/>
</dbReference>
<dbReference type="Gene3D" id="3.40.50.2300">
    <property type="match status" value="2"/>
</dbReference>
<keyword evidence="7" id="KW-1185">Reference proteome</keyword>
<dbReference type="RefSeq" id="WP_202899120.1">
    <property type="nucleotide sequence ID" value="NZ_JAUSTN010000002.1"/>
</dbReference>
<evidence type="ECO:0000256" key="3">
    <source>
        <dbReference type="ARBA" id="ARBA00022729"/>
    </source>
</evidence>
<evidence type="ECO:0000256" key="4">
    <source>
        <dbReference type="ARBA" id="ARBA00022970"/>
    </source>
</evidence>
<organism evidence="6 7">
    <name type="scientific">Peptoniphilus koenoeneniae</name>
    <dbReference type="NCBI Taxonomy" id="507751"/>
    <lineage>
        <taxon>Bacteria</taxon>
        <taxon>Bacillati</taxon>
        <taxon>Bacillota</taxon>
        <taxon>Tissierellia</taxon>
        <taxon>Tissierellales</taxon>
        <taxon>Peptoniphilaceae</taxon>
        <taxon>Peptoniphilus</taxon>
    </lineage>
</organism>
<accession>A0ABU0AU47</accession>
<reference evidence="6 7" key="1">
    <citation type="submission" date="2023-07" db="EMBL/GenBank/DDBJ databases">
        <title>Genomic Encyclopedia of Type Strains, Phase IV (KMG-IV): sequencing the most valuable type-strain genomes for metagenomic binning, comparative biology and taxonomic classification.</title>
        <authorList>
            <person name="Goeker M."/>
        </authorList>
    </citation>
    <scope>NUCLEOTIDE SEQUENCE [LARGE SCALE GENOMIC DNA]</scope>
    <source>
        <strain evidence="6 7">DSM 22616</strain>
    </source>
</reference>
<dbReference type="Proteomes" id="UP001236559">
    <property type="component" value="Unassembled WGS sequence"/>
</dbReference>
<evidence type="ECO:0000313" key="6">
    <source>
        <dbReference type="EMBL" id="MDQ0274384.1"/>
    </source>
</evidence>
<keyword evidence="2" id="KW-0813">Transport</keyword>
<name>A0ABU0AU47_9FIRM</name>
<dbReference type="Pfam" id="PF13458">
    <property type="entry name" value="Peripla_BP_6"/>
    <property type="match status" value="1"/>
</dbReference>
<keyword evidence="3" id="KW-0732">Signal</keyword>
<dbReference type="InterPro" id="IPR028082">
    <property type="entry name" value="Peripla_BP_I"/>
</dbReference>
<sequence length="376" mass="40209">MAGLLAGTLLLTACGNKENSSASEPKDENVIKIAVAGPLTGDNSEYGIGFSNAAEIMAEEWNENGGIDSKKISIVKFDDKNSPEEGVSVANKIASEKDIPCVIGHFASGVCLAAAPIYQENKIVEISPSSSHPDYSGMGNFIIRNNTVINTEAQASLDIAVNDLGKKNIGIISIKTDWGVSTAGIVKEIVEKDFKDAKVVAHEEVIEGSDDYRPAIAKLNDAGADVVICVGMYNLVAPVAKQYKEINPDIAIVGFSNAYSQQLLELGGDAIEGVAFPVIFFAQSEDPKVKSFVEKYKEKYGSEPSALTAQAYDSVGVFLTAAQKVGVDDTEKIVNEILSMEYEGVTGHTKFDENGDVHKAFTKIVVKDGKFDLLKK</sequence>
<evidence type="ECO:0000256" key="2">
    <source>
        <dbReference type="ARBA" id="ARBA00022448"/>
    </source>
</evidence>
<dbReference type="InterPro" id="IPR051010">
    <property type="entry name" value="BCAA_transport"/>
</dbReference>
<evidence type="ECO:0000313" key="7">
    <source>
        <dbReference type="Proteomes" id="UP001236559"/>
    </source>
</evidence>
<keyword evidence="4" id="KW-0029">Amino-acid transport</keyword>
<evidence type="ECO:0000259" key="5">
    <source>
        <dbReference type="Pfam" id="PF13458"/>
    </source>
</evidence>
<dbReference type="PANTHER" id="PTHR30483">
    <property type="entry name" value="LEUCINE-SPECIFIC-BINDING PROTEIN"/>
    <property type="match status" value="1"/>
</dbReference>
<dbReference type="InterPro" id="IPR000709">
    <property type="entry name" value="Leu_Ile_Val-bd"/>
</dbReference>
<gene>
    <name evidence="6" type="ORF">J2S72_000392</name>
</gene>
<dbReference type="CDD" id="cd06349">
    <property type="entry name" value="PBP1_ABC_HAAT-like"/>
    <property type="match status" value="1"/>
</dbReference>
<dbReference type="EMBL" id="JAUSTN010000002">
    <property type="protein sequence ID" value="MDQ0274384.1"/>
    <property type="molecule type" value="Genomic_DNA"/>
</dbReference>
<protein>
    <submittedName>
        <fullName evidence="6">Branched-chain amino acid transport system substrate-binding protein</fullName>
    </submittedName>
</protein>
<comment type="caution">
    <text evidence="6">The sequence shown here is derived from an EMBL/GenBank/DDBJ whole genome shotgun (WGS) entry which is preliminary data.</text>
</comment>
<dbReference type="InterPro" id="IPR028081">
    <property type="entry name" value="Leu-bd"/>
</dbReference>